<protein>
    <submittedName>
        <fullName evidence="2">Uncharacterized protein</fullName>
    </submittedName>
</protein>
<reference evidence="2 3" key="1">
    <citation type="journal article" date="2015" name="Genome Biol.">
        <title>Comparative genomics of Steinernema reveals deeply conserved gene regulatory networks.</title>
        <authorList>
            <person name="Dillman A.R."/>
            <person name="Macchietto M."/>
            <person name="Porter C.F."/>
            <person name="Rogers A."/>
            <person name="Williams B."/>
            <person name="Antoshechkin I."/>
            <person name="Lee M.M."/>
            <person name="Goodwin Z."/>
            <person name="Lu X."/>
            <person name="Lewis E.E."/>
            <person name="Goodrich-Blair H."/>
            <person name="Stock S.P."/>
            <person name="Adams B.J."/>
            <person name="Sternberg P.W."/>
            <person name="Mortazavi A."/>
        </authorList>
    </citation>
    <scope>NUCLEOTIDE SEQUENCE [LARGE SCALE GENOMIC DNA]</scope>
    <source>
        <strain evidence="2 3">ALL</strain>
    </source>
</reference>
<dbReference type="Proteomes" id="UP000298663">
    <property type="component" value="Chromosome X"/>
</dbReference>
<reference evidence="2 3" key="2">
    <citation type="journal article" date="2019" name="G3 (Bethesda)">
        <title>Hybrid Assembly of the Genome of the Entomopathogenic Nematode Steinernema carpocapsae Identifies the X-Chromosome.</title>
        <authorList>
            <person name="Serra L."/>
            <person name="Macchietto M."/>
            <person name="Macias-Munoz A."/>
            <person name="McGill C.J."/>
            <person name="Rodriguez I.M."/>
            <person name="Rodriguez B."/>
            <person name="Murad R."/>
            <person name="Mortazavi A."/>
        </authorList>
    </citation>
    <scope>NUCLEOTIDE SEQUENCE [LARGE SCALE GENOMIC DNA]</scope>
    <source>
        <strain evidence="2 3">ALL</strain>
    </source>
</reference>
<name>A0A4V6I7B9_STECR</name>
<feature type="chain" id="PRO_5020187547" evidence="1">
    <location>
        <begin position="19"/>
        <end position="94"/>
    </location>
</feature>
<proteinExistence type="predicted"/>
<evidence type="ECO:0000313" key="2">
    <source>
        <dbReference type="EMBL" id="TMS33613.1"/>
    </source>
</evidence>
<dbReference type="AlphaFoldDB" id="A0A4V6I7B9"/>
<keyword evidence="3" id="KW-1185">Reference proteome</keyword>
<gene>
    <name evidence="2" type="ORF">L596_001335</name>
</gene>
<organism evidence="2 3">
    <name type="scientific">Steinernema carpocapsae</name>
    <name type="common">Entomopathogenic nematode</name>
    <dbReference type="NCBI Taxonomy" id="34508"/>
    <lineage>
        <taxon>Eukaryota</taxon>
        <taxon>Metazoa</taxon>
        <taxon>Ecdysozoa</taxon>
        <taxon>Nematoda</taxon>
        <taxon>Chromadorea</taxon>
        <taxon>Rhabditida</taxon>
        <taxon>Tylenchina</taxon>
        <taxon>Panagrolaimomorpha</taxon>
        <taxon>Strongyloidoidea</taxon>
        <taxon>Steinernematidae</taxon>
        <taxon>Steinernema</taxon>
    </lineage>
</organism>
<accession>A0A4V6I7B9</accession>
<sequence length="94" mass="10817">MKLSLLLKLSLCGSKARCLDILSDQVIDRSHCLNASRNEHSHFWSRDYYVYQRQSATNLLQFDVDLTPNQPLADIAMTECSRRPASAYKPRCLK</sequence>
<evidence type="ECO:0000256" key="1">
    <source>
        <dbReference type="SAM" id="SignalP"/>
    </source>
</evidence>
<feature type="signal peptide" evidence="1">
    <location>
        <begin position="1"/>
        <end position="18"/>
    </location>
</feature>
<dbReference type="EMBL" id="CM016762">
    <property type="protein sequence ID" value="TMS33613.1"/>
    <property type="molecule type" value="Genomic_DNA"/>
</dbReference>
<comment type="caution">
    <text evidence="2">The sequence shown here is derived from an EMBL/GenBank/DDBJ whole genome shotgun (WGS) entry which is preliminary data.</text>
</comment>
<evidence type="ECO:0000313" key="3">
    <source>
        <dbReference type="Proteomes" id="UP000298663"/>
    </source>
</evidence>
<dbReference type="EMBL" id="AZBU02000001">
    <property type="protein sequence ID" value="TMS33613.1"/>
    <property type="molecule type" value="Genomic_DNA"/>
</dbReference>
<keyword evidence="1" id="KW-0732">Signal</keyword>